<dbReference type="EMBL" id="JAMXLR010000072">
    <property type="protein sequence ID" value="MCO6046378.1"/>
    <property type="molecule type" value="Genomic_DNA"/>
</dbReference>
<evidence type="ECO:0000313" key="2">
    <source>
        <dbReference type="EMBL" id="MCO6046378.1"/>
    </source>
</evidence>
<sequence>MLRKLFSHSIITLSLCIPLAGCETETEETIAPAAESSAPPVSADPSGADPGETDEDEIDHEDVTEIE</sequence>
<feature type="compositionally biased region" description="Low complexity" evidence="1">
    <location>
        <begin position="29"/>
        <end position="43"/>
    </location>
</feature>
<keyword evidence="3" id="KW-1185">Reference proteome</keyword>
<protein>
    <submittedName>
        <fullName evidence="2">Uncharacterized protein</fullName>
    </submittedName>
</protein>
<feature type="region of interest" description="Disordered" evidence="1">
    <location>
        <begin position="28"/>
        <end position="67"/>
    </location>
</feature>
<dbReference type="Proteomes" id="UP001155241">
    <property type="component" value="Unassembled WGS sequence"/>
</dbReference>
<proteinExistence type="predicted"/>
<name>A0A9X2JJ50_9BACT</name>
<evidence type="ECO:0000256" key="1">
    <source>
        <dbReference type="SAM" id="MobiDB-lite"/>
    </source>
</evidence>
<reference evidence="2" key="1">
    <citation type="submission" date="2022-06" db="EMBL/GenBank/DDBJ databases">
        <title>Aeoliella straminimaris, a novel planctomycete from sediments.</title>
        <authorList>
            <person name="Vitorino I.R."/>
            <person name="Lage O.M."/>
        </authorList>
    </citation>
    <scope>NUCLEOTIDE SEQUENCE</scope>
    <source>
        <strain evidence="2">ICT_H6.2</strain>
    </source>
</reference>
<comment type="caution">
    <text evidence="2">The sequence shown here is derived from an EMBL/GenBank/DDBJ whole genome shotgun (WGS) entry which is preliminary data.</text>
</comment>
<dbReference type="RefSeq" id="WP_252854489.1">
    <property type="nucleotide sequence ID" value="NZ_JAMXLR010000072.1"/>
</dbReference>
<evidence type="ECO:0000313" key="3">
    <source>
        <dbReference type="Proteomes" id="UP001155241"/>
    </source>
</evidence>
<organism evidence="2 3">
    <name type="scientific">Aeoliella straminimaris</name>
    <dbReference type="NCBI Taxonomy" id="2954799"/>
    <lineage>
        <taxon>Bacteria</taxon>
        <taxon>Pseudomonadati</taxon>
        <taxon>Planctomycetota</taxon>
        <taxon>Planctomycetia</taxon>
        <taxon>Pirellulales</taxon>
        <taxon>Lacipirellulaceae</taxon>
        <taxon>Aeoliella</taxon>
    </lineage>
</organism>
<accession>A0A9X2JJ50</accession>
<feature type="compositionally biased region" description="Acidic residues" evidence="1">
    <location>
        <begin position="51"/>
        <end position="67"/>
    </location>
</feature>
<dbReference type="AlphaFoldDB" id="A0A9X2JJ50"/>
<gene>
    <name evidence="2" type="ORF">NG895_20965</name>
</gene>